<dbReference type="GO" id="GO:0140098">
    <property type="term" value="F:catalytic activity, acting on RNA"/>
    <property type="evidence" value="ECO:0007669"/>
    <property type="project" value="UniProtKB-ARBA"/>
</dbReference>
<reference evidence="5 6" key="1">
    <citation type="journal article" date="2022" name="ISME Commun">
        <title>Vulcanimicrobium alpinus gen. nov. sp. nov., the first cultivated representative of the candidate phylum 'Eremiobacterota', is a metabolically versatile aerobic anoxygenic phototroph.</title>
        <authorList>
            <person name="Yabe S."/>
            <person name="Muto K."/>
            <person name="Abe K."/>
            <person name="Yokota A."/>
            <person name="Staudigel H."/>
            <person name="Tebo B.M."/>
        </authorList>
    </citation>
    <scope>NUCLEOTIDE SEQUENCE [LARGE SCALE GENOMIC DNA]</scope>
    <source>
        <strain evidence="5 6">WC8-2</strain>
    </source>
</reference>
<dbReference type="PANTHER" id="PTHR47683:SF2">
    <property type="entry name" value="RNA-BINDING S4 DOMAIN-CONTAINING PROTEIN"/>
    <property type="match status" value="1"/>
</dbReference>
<dbReference type="InterPro" id="IPR006145">
    <property type="entry name" value="PsdUridine_synth_RsuA/RluA"/>
</dbReference>
<dbReference type="EMBL" id="AP025523">
    <property type="protein sequence ID" value="BDE07081.1"/>
    <property type="molecule type" value="Genomic_DNA"/>
</dbReference>
<dbReference type="PANTHER" id="PTHR47683">
    <property type="entry name" value="PSEUDOURIDINE SYNTHASE FAMILY PROTEIN-RELATED"/>
    <property type="match status" value="1"/>
</dbReference>
<dbReference type="PROSITE" id="PS01149">
    <property type="entry name" value="PSI_RSU"/>
    <property type="match status" value="1"/>
</dbReference>
<dbReference type="Pfam" id="PF00849">
    <property type="entry name" value="PseudoU_synth_2"/>
    <property type="match status" value="1"/>
</dbReference>
<feature type="domain" description="Pseudouridine synthase RsuA/RluA-like" evidence="4">
    <location>
        <begin position="29"/>
        <end position="163"/>
    </location>
</feature>
<dbReference type="GO" id="GO:0009982">
    <property type="term" value="F:pseudouridine synthase activity"/>
    <property type="evidence" value="ECO:0007669"/>
    <property type="project" value="InterPro"/>
</dbReference>
<dbReference type="NCBIfam" id="TIGR00093">
    <property type="entry name" value="pseudouridine synthase"/>
    <property type="match status" value="1"/>
</dbReference>
<dbReference type="Gene3D" id="3.30.2350.10">
    <property type="entry name" value="Pseudouridine synthase"/>
    <property type="match status" value="1"/>
</dbReference>
<dbReference type="AlphaFoldDB" id="A0AAN1XX97"/>
<organism evidence="5 6">
    <name type="scientific">Vulcanimicrobium alpinum</name>
    <dbReference type="NCBI Taxonomy" id="3016050"/>
    <lineage>
        <taxon>Bacteria</taxon>
        <taxon>Bacillati</taxon>
        <taxon>Vulcanimicrobiota</taxon>
        <taxon>Vulcanimicrobiia</taxon>
        <taxon>Vulcanimicrobiales</taxon>
        <taxon>Vulcanimicrobiaceae</taxon>
        <taxon>Vulcanimicrobium</taxon>
    </lineage>
</organism>
<dbReference type="InterPro" id="IPR018496">
    <property type="entry name" value="PsdUridine_synth_RsuA/RluB_CS"/>
</dbReference>
<keyword evidence="6" id="KW-1185">Reference proteome</keyword>
<dbReference type="FunFam" id="3.30.70.1560:FF:000001">
    <property type="entry name" value="Pseudouridine synthase"/>
    <property type="match status" value="1"/>
</dbReference>
<dbReference type="CDD" id="cd02870">
    <property type="entry name" value="PseudoU_synth_RsuA_like"/>
    <property type="match status" value="1"/>
</dbReference>
<dbReference type="GO" id="GO:0001522">
    <property type="term" value="P:pseudouridine synthesis"/>
    <property type="evidence" value="ECO:0007669"/>
    <property type="project" value="InterPro"/>
</dbReference>
<dbReference type="InterPro" id="IPR000748">
    <property type="entry name" value="PsdUridine_synth_RsuA/RluB/E/F"/>
</dbReference>
<dbReference type="InterPro" id="IPR020103">
    <property type="entry name" value="PsdUridine_synth_cat_dom_sf"/>
</dbReference>
<evidence type="ECO:0000256" key="1">
    <source>
        <dbReference type="ARBA" id="ARBA00008348"/>
    </source>
</evidence>
<dbReference type="EC" id="5.4.99.-" evidence="3"/>
<gene>
    <name evidence="5" type="ORF">WPS_23570</name>
</gene>
<evidence type="ECO:0000256" key="2">
    <source>
        <dbReference type="ARBA" id="ARBA00023235"/>
    </source>
</evidence>
<dbReference type="GO" id="GO:0006364">
    <property type="term" value="P:rRNA processing"/>
    <property type="evidence" value="ECO:0007669"/>
    <property type="project" value="UniProtKB-ARBA"/>
</dbReference>
<protein>
    <recommendedName>
        <fullName evidence="3">Pseudouridine synthase</fullName>
        <ecNumber evidence="3">5.4.99.-</ecNumber>
    </recommendedName>
</protein>
<dbReference type="Proteomes" id="UP001317532">
    <property type="component" value="Chromosome"/>
</dbReference>
<dbReference type="InterPro" id="IPR050343">
    <property type="entry name" value="RsuA_PseudoU_synthase"/>
</dbReference>
<evidence type="ECO:0000256" key="3">
    <source>
        <dbReference type="RuleBase" id="RU003887"/>
    </source>
</evidence>
<dbReference type="KEGG" id="vab:WPS_23570"/>
<accession>A0AAN1XX97</accession>
<comment type="similarity">
    <text evidence="1 3">Belongs to the pseudouridine synthase RsuA family.</text>
</comment>
<evidence type="ECO:0000313" key="6">
    <source>
        <dbReference type="Proteomes" id="UP001317532"/>
    </source>
</evidence>
<dbReference type="GO" id="GO:0003723">
    <property type="term" value="F:RNA binding"/>
    <property type="evidence" value="ECO:0007669"/>
    <property type="project" value="InterPro"/>
</dbReference>
<proteinExistence type="inferred from homology"/>
<evidence type="ECO:0000313" key="5">
    <source>
        <dbReference type="EMBL" id="BDE07081.1"/>
    </source>
</evidence>
<sequence length="214" mass="23443">MRELGTSVGDDALVEVDGRVVRPVAAHTYVVLHKPVGVMTTMRDPEGRRTVADLIRRAGIAARVVPVGRLDYDTSGVLLLTDDGELANILTHPRYGVEKTYRATLRGRLESDAVERILRGVRLEEGRAAPAQLRVVAVRRDVSLVDLTLHEGRNRQVRRMFEALDHPVVALARLRFGPISLGELAPGATRAVSERELAALHRIAGASDDEEEPA</sequence>
<evidence type="ECO:0000259" key="4">
    <source>
        <dbReference type="Pfam" id="PF00849"/>
    </source>
</evidence>
<dbReference type="SUPFAM" id="SSF55120">
    <property type="entry name" value="Pseudouridine synthase"/>
    <property type="match status" value="1"/>
</dbReference>
<keyword evidence="2 3" id="KW-0413">Isomerase</keyword>
<name>A0AAN1XX97_UNVUL</name>
<dbReference type="GO" id="GO:0005829">
    <property type="term" value="C:cytosol"/>
    <property type="evidence" value="ECO:0007669"/>
    <property type="project" value="UniProtKB-ARBA"/>
</dbReference>